<evidence type="ECO:0000313" key="6">
    <source>
        <dbReference type="Proteomes" id="UP000521379"/>
    </source>
</evidence>
<dbReference type="CDD" id="cd07377">
    <property type="entry name" value="WHTH_GntR"/>
    <property type="match status" value="1"/>
</dbReference>
<dbReference type="Proteomes" id="UP000521379">
    <property type="component" value="Unassembled WGS sequence"/>
</dbReference>
<dbReference type="SMART" id="SM00345">
    <property type="entry name" value="HTH_GNTR"/>
    <property type="match status" value="1"/>
</dbReference>
<keyword evidence="1" id="KW-0805">Transcription regulation</keyword>
<keyword evidence="2" id="KW-0238">DNA-binding</keyword>
<reference evidence="5 6" key="1">
    <citation type="submission" date="2020-02" db="EMBL/GenBank/DDBJ databases">
        <authorList>
            <person name="Sun Q."/>
        </authorList>
    </citation>
    <scope>NUCLEOTIDE SEQUENCE [LARGE SCALE GENOMIC DNA]</scope>
    <source>
        <strain evidence="5 6">YIM 13062</strain>
    </source>
</reference>
<dbReference type="InterPro" id="IPR036388">
    <property type="entry name" value="WH-like_DNA-bd_sf"/>
</dbReference>
<dbReference type="GO" id="GO:0003677">
    <property type="term" value="F:DNA binding"/>
    <property type="evidence" value="ECO:0007669"/>
    <property type="project" value="UniProtKB-KW"/>
</dbReference>
<dbReference type="PANTHER" id="PTHR43537">
    <property type="entry name" value="TRANSCRIPTIONAL REGULATOR, GNTR FAMILY"/>
    <property type="match status" value="1"/>
</dbReference>
<dbReference type="InterPro" id="IPR036390">
    <property type="entry name" value="WH_DNA-bd_sf"/>
</dbReference>
<dbReference type="SMART" id="SM00895">
    <property type="entry name" value="FCD"/>
    <property type="match status" value="1"/>
</dbReference>
<dbReference type="SUPFAM" id="SSF48008">
    <property type="entry name" value="GntR ligand-binding domain-like"/>
    <property type="match status" value="1"/>
</dbReference>
<dbReference type="Pfam" id="PF07729">
    <property type="entry name" value="FCD"/>
    <property type="match status" value="1"/>
</dbReference>
<dbReference type="InterPro" id="IPR011711">
    <property type="entry name" value="GntR_C"/>
</dbReference>
<gene>
    <name evidence="5" type="ORF">GTW58_12545</name>
</gene>
<accession>A0A846TNE9</accession>
<dbReference type="SUPFAM" id="SSF46785">
    <property type="entry name" value="Winged helix' DNA-binding domain"/>
    <property type="match status" value="1"/>
</dbReference>
<evidence type="ECO:0000313" key="5">
    <source>
        <dbReference type="EMBL" id="NKE10738.1"/>
    </source>
</evidence>
<dbReference type="AlphaFoldDB" id="A0A846TNE9"/>
<dbReference type="Gene3D" id="1.20.120.530">
    <property type="entry name" value="GntR ligand-binding domain-like"/>
    <property type="match status" value="1"/>
</dbReference>
<dbReference type="Gene3D" id="1.10.10.10">
    <property type="entry name" value="Winged helix-like DNA-binding domain superfamily/Winged helix DNA-binding domain"/>
    <property type="match status" value="1"/>
</dbReference>
<dbReference type="Pfam" id="PF00392">
    <property type="entry name" value="GntR"/>
    <property type="match status" value="1"/>
</dbReference>
<evidence type="ECO:0000256" key="3">
    <source>
        <dbReference type="ARBA" id="ARBA00023163"/>
    </source>
</evidence>
<dbReference type="RefSeq" id="WP_157980606.1">
    <property type="nucleotide sequence ID" value="NZ_JAAVUN010000046.1"/>
</dbReference>
<dbReference type="InterPro" id="IPR008920">
    <property type="entry name" value="TF_FadR/GntR_C"/>
</dbReference>
<proteinExistence type="predicted"/>
<sequence>MQRRSEIGVEALLEMVTSGALQPGEPLPPESELAQAWGMSRLSVREALQELARSGVVTVRHGKRGLLNPVASWSPLEPRILQARGTMSGDPLEIPRQMIEARRAIEVETTRLAATRPDSPDVDDAKRHLSTMEQTIDSDQAAFSQADLQFHAALVRAAGNVYLASAYAPLEEVLHAVRIKTSSQEEIRRRALQHHTAIYKAVAAGDVQAAGEAMLSHMDQTMDDVINSLGAEAFR</sequence>
<dbReference type="PRINTS" id="PR00035">
    <property type="entry name" value="HTHGNTR"/>
</dbReference>
<organism evidence="5 6">
    <name type="scientific">Kocuria subflava</name>
    <dbReference type="NCBI Taxonomy" id="1736139"/>
    <lineage>
        <taxon>Bacteria</taxon>
        <taxon>Bacillati</taxon>
        <taxon>Actinomycetota</taxon>
        <taxon>Actinomycetes</taxon>
        <taxon>Micrococcales</taxon>
        <taxon>Micrococcaceae</taxon>
        <taxon>Kocuria</taxon>
    </lineage>
</organism>
<dbReference type="InterPro" id="IPR000524">
    <property type="entry name" value="Tscrpt_reg_HTH_GntR"/>
</dbReference>
<name>A0A846TNE9_9MICC</name>
<evidence type="ECO:0000259" key="4">
    <source>
        <dbReference type="PROSITE" id="PS50949"/>
    </source>
</evidence>
<dbReference type="PANTHER" id="PTHR43537:SF44">
    <property type="entry name" value="GNTR FAMILY REGULATORY PROTEIN"/>
    <property type="match status" value="1"/>
</dbReference>
<dbReference type="PROSITE" id="PS50949">
    <property type="entry name" value="HTH_GNTR"/>
    <property type="match status" value="1"/>
</dbReference>
<comment type="caution">
    <text evidence="5">The sequence shown here is derived from an EMBL/GenBank/DDBJ whole genome shotgun (WGS) entry which is preliminary data.</text>
</comment>
<evidence type="ECO:0000256" key="2">
    <source>
        <dbReference type="ARBA" id="ARBA00023125"/>
    </source>
</evidence>
<protein>
    <submittedName>
        <fullName evidence="5">FadR family transcriptional regulator</fullName>
    </submittedName>
</protein>
<keyword evidence="6" id="KW-1185">Reference proteome</keyword>
<keyword evidence="3" id="KW-0804">Transcription</keyword>
<evidence type="ECO:0000256" key="1">
    <source>
        <dbReference type="ARBA" id="ARBA00023015"/>
    </source>
</evidence>
<feature type="domain" description="HTH gntR-type" evidence="4">
    <location>
        <begin position="2"/>
        <end position="71"/>
    </location>
</feature>
<dbReference type="GO" id="GO:0003700">
    <property type="term" value="F:DNA-binding transcription factor activity"/>
    <property type="evidence" value="ECO:0007669"/>
    <property type="project" value="InterPro"/>
</dbReference>
<dbReference type="EMBL" id="JAAVUN010000046">
    <property type="protein sequence ID" value="NKE10738.1"/>
    <property type="molecule type" value="Genomic_DNA"/>
</dbReference>